<keyword evidence="5" id="KW-1133">Transmembrane helix</keyword>
<dbReference type="Pfam" id="PF07681">
    <property type="entry name" value="DoxX"/>
    <property type="match status" value="1"/>
</dbReference>
<dbReference type="AlphaFoldDB" id="A0A1H9RN95"/>
<comment type="similarity">
    <text evidence="2">Belongs to the DoxX family.</text>
</comment>
<organism evidence="7 8">
    <name type="scientific">Pedococcus cremeus</name>
    <dbReference type="NCBI Taxonomy" id="587636"/>
    <lineage>
        <taxon>Bacteria</taxon>
        <taxon>Bacillati</taxon>
        <taxon>Actinomycetota</taxon>
        <taxon>Actinomycetes</taxon>
        <taxon>Micrococcales</taxon>
        <taxon>Intrasporangiaceae</taxon>
        <taxon>Pedococcus</taxon>
    </lineage>
</organism>
<evidence type="ECO:0000256" key="6">
    <source>
        <dbReference type="ARBA" id="ARBA00023136"/>
    </source>
</evidence>
<name>A0A1H9RN95_9MICO</name>
<comment type="subcellular location">
    <subcellularLocation>
        <location evidence="1">Cell membrane</location>
        <topology evidence="1">Multi-pass membrane protein</topology>
    </subcellularLocation>
</comment>
<sequence>MSLIRRVARPMIAASFIASGLDQLRHPGKAAPKVAPLADQAAPTLHLPNDPELLVRANGAAQVAGGVMLGLGRMPRTAATVLAASTVPSTYVSHPFWAAKDPAQRREERKAFMKSLAVLGGLLLAAVDTEGRPGVAYRVHMLSDRAERAAKTTRREARYAAKAARREAKLRATQAHDALT</sequence>
<evidence type="ECO:0000313" key="8">
    <source>
        <dbReference type="Proteomes" id="UP000199019"/>
    </source>
</evidence>
<proteinExistence type="inferred from homology"/>
<dbReference type="STRING" id="587636.SAMN05216199_1053"/>
<keyword evidence="3" id="KW-1003">Cell membrane</keyword>
<evidence type="ECO:0000256" key="2">
    <source>
        <dbReference type="ARBA" id="ARBA00006679"/>
    </source>
</evidence>
<evidence type="ECO:0000256" key="3">
    <source>
        <dbReference type="ARBA" id="ARBA00022475"/>
    </source>
</evidence>
<dbReference type="InterPro" id="IPR051907">
    <property type="entry name" value="DoxX-like_oxidoreductase"/>
</dbReference>
<dbReference type="EMBL" id="FOHB01000001">
    <property type="protein sequence ID" value="SER74174.1"/>
    <property type="molecule type" value="Genomic_DNA"/>
</dbReference>
<gene>
    <name evidence="7" type="ORF">SAMN05216199_1053</name>
</gene>
<evidence type="ECO:0000256" key="1">
    <source>
        <dbReference type="ARBA" id="ARBA00004651"/>
    </source>
</evidence>
<accession>A0A1H9RN95</accession>
<reference evidence="8" key="1">
    <citation type="submission" date="2016-10" db="EMBL/GenBank/DDBJ databases">
        <authorList>
            <person name="Varghese N."/>
            <person name="Submissions S."/>
        </authorList>
    </citation>
    <scope>NUCLEOTIDE SEQUENCE [LARGE SCALE GENOMIC DNA]</scope>
    <source>
        <strain evidence="8">CGMCC 1.6963</strain>
    </source>
</reference>
<keyword evidence="4" id="KW-0812">Transmembrane</keyword>
<evidence type="ECO:0000256" key="5">
    <source>
        <dbReference type="ARBA" id="ARBA00022989"/>
    </source>
</evidence>
<dbReference type="RefSeq" id="WP_245735610.1">
    <property type="nucleotide sequence ID" value="NZ_FOHB01000001.1"/>
</dbReference>
<dbReference type="PANTHER" id="PTHR33452">
    <property type="entry name" value="OXIDOREDUCTASE CATD-RELATED"/>
    <property type="match status" value="1"/>
</dbReference>
<dbReference type="InterPro" id="IPR032808">
    <property type="entry name" value="DoxX"/>
</dbReference>
<keyword evidence="8" id="KW-1185">Reference proteome</keyword>
<evidence type="ECO:0000256" key="4">
    <source>
        <dbReference type="ARBA" id="ARBA00022692"/>
    </source>
</evidence>
<protein>
    <submittedName>
        <fullName evidence="7">Uncharacterized membrane protein YphA, DoxX/SURF4 family</fullName>
    </submittedName>
</protein>
<dbReference type="GO" id="GO:0005886">
    <property type="term" value="C:plasma membrane"/>
    <property type="evidence" value="ECO:0007669"/>
    <property type="project" value="UniProtKB-SubCell"/>
</dbReference>
<dbReference type="PANTHER" id="PTHR33452:SF1">
    <property type="entry name" value="INNER MEMBRANE PROTEIN YPHA-RELATED"/>
    <property type="match status" value="1"/>
</dbReference>
<keyword evidence="6" id="KW-0472">Membrane</keyword>
<evidence type="ECO:0000313" key="7">
    <source>
        <dbReference type="EMBL" id="SER74174.1"/>
    </source>
</evidence>
<dbReference type="Proteomes" id="UP000199019">
    <property type="component" value="Unassembled WGS sequence"/>
</dbReference>